<evidence type="ECO:0000313" key="3">
    <source>
        <dbReference type="Proteomes" id="UP001066276"/>
    </source>
</evidence>
<evidence type="ECO:0000313" key="2">
    <source>
        <dbReference type="EMBL" id="KAJ1110721.1"/>
    </source>
</evidence>
<organism evidence="1 3">
    <name type="scientific">Pleurodeles waltl</name>
    <name type="common">Iberian ribbed newt</name>
    <dbReference type="NCBI Taxonomy" id="8319"/>
    <lineage>
        <taxon>Eukaryota</taxon>
        <taxon>Metazoa</taxon>
        <taxon>Chordata</taxon>
        <taxon>Craniata</taxon>
        <taxon>Vertebrata</taxon>
        <taxon>Euteleostomi</taxon>
        <taxon>Amphibia</taxon>
        <taxon>Batrachia</taxon>
        <taxon>Caudata</taxon>
        <taxon>Salamandroidea</taxon>
        <taxon>Salamandridae</taxon>
        <taxon>Pleurodelinae</taxon>
        <taxon>Pleurodeles</taxon>
    </lineage>
</organism>
<dbReference type="EMBL" id="JANPWB010000013">
    <property type="protein sequence ID" value="KAJ1110721.1"/>
    <property type="molecule type" value="Genomic_DNA"/>
</dbReference>
<evidence type="ECO:0008006" key="4">
    <source>
        <dbReference type="Google" id="ProtNLM"/>
    </source>
</evidence>
<accession>A0AAV7ND67</accession>
<proteinExistence type="predicted"/>
<dbReference type="EMBL" id="JANPWB010000013">
    <property type="protein sequence ID" value="KAJ1110720.1"/>
    <property type="molecule type" value="Genomic_DNA"/>
</dbReference>
<name>A0AAV7ND67_PLEWA</name>
<reference evidence="1" key="1">
    <citation type="journal article" date="2022" name="bioRxiv">
        <title>Sequencing and chromosome-scale assembly of the giantPleurodeles waltlgenome.</title>
        <authorList>
            <person name="Brown T."/>
            <person name="Elewa A."/>
            <person name="Iarovenko S."/>
            <person name="Subramanian E."/>
            <person name="Araus A.J."/>
            <person name="Petzold A."/>
            <person name="Susuki M."/>
            <person name="Suzuki K.-i.T."/>
            <person name="Hayashi T."/>
            <person name="Toyoda A."/>
            <person name="Oliveira C."/>
            <person name="Osipova E."/>
            <person name="Leigh N.D."/>
            <person name="Simon A."/>
            <person name="Yun M.H."/>
        </authorList>
    </citation>
    <scope>NUCLEOTIDE SEQUENCE</scope>
    <source>
        <strain evidence="1">20211129_DDA</strain>
        <tissue evidence="1">Liver</tissue>
    </source>
</reference>
<evidence type="ECO:0000313" key="1">
    <source>
        <dbReference type="EMBL" id="KAJ1110720.1"/>
    </source>
</evidence>
<keyword evidence="3" id="KW-1185">Reference proteome</keyword>
<dbReference type="AlphaFoldDB" id="A0AAV7ND67"/>
<dbReference type="Proteomes" id="UP001066276">
    <property type="component" value="Chromosome 9"/>
</dbReference>
<gene>
    <name evidence="1" type="ORF">NDU88_008068</name>
    <name evidence="2" type="ORF">NDU88_008069</name>
</gene>
<protein>
    <recommendedName>
        <fullName evidence="4">Murine leukemia virus integrase C-terminal domain-containing protein</fullName>
    </recommendedName>
</protein>
<sequence>MVVDMIPQYESPSVLQKRVADMLGQCCINNDCMSRKRHARERDLQVGDLVLVKNQYPGGKFKLPFDPMLWNVTKVRGTLITEWRGTESKAWNVSFKKYRFRAPDPEGFGDVVPDMLFGTESLAVSCFPTRRTCNSTLGAMLEATPGQRTVVLLAPGDEGGGDPSKADVLSSPEAVCTQRNGSEKYHLRPQPKLSTRLRDFVLT</sequence>
<comment type="caution">
    <text evidence="1">The sequence shown here is derived from an EMBL/GenBank/DDBJ whole genome shotgun (WGS) entry which is preliminary data.</text>
</comment>